<keyword evidence="7" id="KW-1185">Reference proteome</keyword>
<evidence type="ECO:0000256" key="3">
    <source>
        <dbReference type="ARBA" id="ARBA00023004"/>
    </source>
</evidence>
<evidence type="ECO:0000256" key="4">
    <source>
        <dbReference type="ARBA" id="ARBA00025742"/>
    </source>
</evidence>
<evidence type="ECO:0000313" key="7">
    <source>
        <dbReference type="Proteomes" id="UP000630528"/>
    </source>
</evidence>
<proteinExistence type="inferred from homology"/>
<dbReference type="Pfam" id="PF00149">
    <property type="entry name" value="Metallophos"/>
    <property type="match status" value="1"/>
</dbReference>
<comment type="caution">
    <text evidence="6">The sequence shown here is derived from an EMBL/GenBank/DDBJ whole genome shotgun (WGS) entry which is preliminary data.</text>
</comment>
<dbReference type="GO" id="GO:0016787">
    <property type="term" value="F:hydrolase activity"/>
    <property type="evidence" value="ECO:0007669"/>
    <property type="project" value="UniProtKB-KW"/>
</dbReference>
<sequence length="272" mass="29949">MTVLLHISDTHFGTEELPVVAAVQALARELQPHALVLSGDITQRARSAQFAAARAFVDGLGIARVLTLPGNHDIPLYNVAARLVSPYGKYKACFGEELEPELVLADVLVVGVNTTRPERHKDGEVSARQIERVAQRVHGAPREQLRIVVTHQPACVMRPEDEKDRLHGGEQAVQAWSRAGADLVLGGHIHLPYVSDLCARAGEGTPRAMYCIQAGTALSSRVRHGTPNSLNVIRWQPPAPGAPRKVRVERWDYDVVDRRFELTHPYDLELGD</sequence>
<dbReference type="Proteomes" id="UP000630528">
    <property type="component" value="Unassembled WGS sequence"/>
</dbReference>
<dbReference type="PANTHER" id="PTHR42988">
    <property type="entry name" value="PHOSPHOHYDROLASE"/>
    <property type="match status" value="1"/>
</dbReference>
<accession>A0A934WL68</accession>
<dbReference type="AlphaFoldDB" id="A0A934WL68"/>
<evidence type="ECO:0000259" key="5">
    <source>
        <dbReference type="Pfam" id="PF00149"/>
    </source>
</evidence>
<dbReference type="SUPFAM" id="SSF56300">
    <property type="entry name" value="Metallo-dependent phosphatases"/>
    <property type="match status" value="1"/>
</dbReference>
<reference evidence="6" key="2">
    <citation type="submission" date="2021-01" db="EMBL/GenBank/DDBJ databases">
        <authorList>
            <person name="Kang M."/>
        </authorList>
    </citation>
    <scope>NUCLEOTIDE SEQUENCE</scope>
    <source>
        <strain evidence="6">KACC 17527</strain>
    </source>
</reference>
<protein>
    <submittedName>
        <fullName evidence="6">Metallophosphoesterase</fullName>
    </submittedName>
</protein>
<evidence type="ECO:0000313" key="6">
    <source>
        <dbReference type="EMBL" id="MBK6006454.1"/>
    </source>
</evidence>
<keyword evidence="1" id="KW-0479">Metal-binding</keyword>
<feature type="domain" description="Calcineurin-like phosphoesterase" evidence="5">
    <location>
        <begin position="4"/>
        <end position="191"/>
    </location>
</feature>
<evidence type="ECO:0000256" key="2">
    <source>
        <dbReference type="ARBA" id="ARBA00022801"/>
    </source>
</evidence>
<dbReference type="GO" id="GO:0046872">
    <property type="term" value="F:metal ion binding"/>
    <property type="evidence" value="ECO:0007669"/>
    <property type="project" value="UniProtKB-KW"/>
</dbReference>
<dbReference type="PANTHER" id="PTHR42988:SF2">
    <property type="entry name" value="CYCLIC NUCLEOTIDE PHOSPHODIESTERASE CBUA0032-RELATED"/>
    <property type="match status" value="1"/>
</dbReference>
<dbReference type="Gene3D" id="3.60.21.10">
    <property type="match status" value="1"/>
</dbReference>
<dbReference type="InterPro" id="IPR050884">
    <property type="entry name" value="CNP_phosphodiesterase-III"/>
</dbReference>
<organism evidence="6 7">
    <name type="scientific">Ramlibacter ginsenosidimutans</name>
    <dbReference type="NCBI Taxonomy" id="502333"/>
    <lineage>
        <taxon>Bacteria</taxon>
        <taxon>Pseudomonadati</taxon>
        <taxon>Pseudomonadota</taxon>
        <taxon>Betaproteobacteria</taxon>
        <taxon>Burkholderiales</taxon>
        <taxon>Comamonadaceae</taxon>
        <taxon>Ramlibacter</taxon>
    </lineage>
</organism>
<dbReference type="RefSeq" id="WP_201169727.1">
    <property type="nucleotide sequence ID" value="NZ_JAEPWM010000003.1"/>
</dbReference>
<keyword evidence="3" id="KW-0408">Iron</keyword>
<evidence type="ECO:0000256" key="1">
    <source>
        <dbReference type="ARBA" id="ARBA00022723"/>
    </source>
</evidence>
<keyword evidence="2" id="KW-0378">Hydrolase</keyword>
<name>A0A934WL68_9BURK</name>
<dbReference type="InterPro" id="IPR004843">
    <property type="entry name" value="Calcineurin-like_PHP"/>
</dbReference>
<gene>
    <name evidence="6" type="ORF">JJB11_10150</name>
</gene>
<reference evidence="6" key="1">
    <citation type="journal article" date="2012" name="J. Microbiol. Biotechnol.">
        <title>Ramlibacter ginsenosidimutans sp. nov., with ginsenoside-converting activity.</title>
        <authorList>
            <person name="Wang L."/>
            <person name="An D.S."/>
            <person name="Kim S.G."/>
            <person name="Jin F.X."/>
            <person name="Kim S.C."/>
            <person name="Lee S.T."/>
            <person name="Im W.T."/>
        </authorList>
    </citation>
    <scope>NUCLEOTIDE SEQUENCE</scope>
    <source>
        <strain evidence="6">KACC 17527</strain>
    </source>
</reference>
<dbReference type="EMBL" id="JAEPWM010000003">
    <property type="protein sequence ID" value="MBK6006454.1"/>
    <property type="molecule type" value="Genomic_DNA"/>
</dbReference>
<dbReference type="InterPro" id="IPR029052">
    <property type="entry name" value="Metallo-depent_PP-like"/>
</dbReference>
<comment type="similarity">
    <text evidence="4">Belongs to the cyclic nucleotide phosphodiesterase class-III family.</text>
</comment>